<comment type="caution">
    <text evidence="1">The sequence shown here is derived from an EMBL/GenBank/DDBJ whole genome shotgun (WGS) entry which is preliminary data.</text>
</comment>
<dbReference type="EMBL" id="JAPFFJ010000008">
    <property type="protein sequence ID" value="KAJ6421684.1"/>
    <property type="molecule type" value="Genomic_DNA"/>
</dbReference>
<evidence type="ECO:0000313" key="1">
    <source>
        <dbReference type="EMBL" id="KAJ6421684.1"/>
    </source>
</evidence>
<accession>A0AAD6KFQ3</accession>
<reference evidence="1 2" key="1">
    <citation type="journal article" date="2023" name="Int. J. Mol. Sci.">
        <title>De Novo Assembly and Annotation of 11 Diverse Shrub Willow (Salix) Genomes Reveals Novel Gene Organization in Sex-Linked Regions.</title>
        <authorList>
            <person name="Hyden B."/>
            <person name="Feng K."/>
            <person name="Yates T.B."/>
            <person name="Jawdy S."/>
            <person name="Cereghino C."/>
            <person name="Smart L.B."/>
            <person name="Muchero W."/>
        </authorList>
    </citation>
    <scope>NUCLEOTIDE SEQUENCE [LARGE SCALE GENOMIC DNA]</scope>
    <source>
        <tissue evidence="1">Shoot tip</tissue>
    </source>
</reference>
<name>A0AAD6KFQ3_9ROSI</name>
<gene>
    <name evidence="1" type="ORF">OIU84_028962</name>
</gene>
<dbReference type="Proteomes" id="UP001162972">
    <property type="component" value="Chromosome 17"/>
</dbReference>
<proteinExistence type="predicted"/>
<protein>
    <submittedName>
        <fullName evidence="1">Uncharacterized protein</fullName>
    </submittedName>
</protein>
<keyword evidence="2" id="KW-1185">Reference proteome</keyword>
<evidence type="ECO:0000313" key="2">
    <source>
        <dbReference type="Proteomes" id="UP001162972"/>
    </source>
</evidence>
<sequence length="159" mass="18567">MFYVRDSSFTLPWNGSKLPSFTYYESWFETRRSHVSISIHPCHGEIRLLDFEGGRKIWLNFDESRVNVRRGQKLELSQLVIESPCLVQGKVTLARSVITSIPIYSAIQIFWLSQAVCEADTDKIVQDFIWGREDWNAISRLRQFGRLGLRDARLFHISL</sequence>
<dbReference type="AlphaFoldDB" id="A0AAD6KFQ3"/>
<organism evidence="1 2">
    <name type="scientific">Salix udensis</name>
    <dbReference type="NCBI Taxonomy" id="889485"/>
    <lineage>
        <taxon>Eukaryota</taxon>
        <taxon>Viridiplantae</taxon>
        <taxon>Streptophyta</taxon>
        <taxon>Embryophyta</taxon>
        <taxon>Tracheophyta</taxon>
        <taxon>Spermatophyta</taxon>
        <taxon>Magnoliopsida</taxon>
        <taxon>eudicotyledons</taxon>
        <taxon>Gunneridae</taxon>
        <taxon>Pentapetalae</taxon>
        <taxon>rosids</taxon>
        <taxon>fabids</taxon>
        <taxon>Malpighiales</taxon>
        <taxon>Salicaceae</taxon>
        <taxon>Saliceae</taxon>
        <taxon>Salix</taxon>
    </lineage>
</organism>